<reference evidence="5 6" key="1">
    <citation type="submission" date="2020-07" db="EMBL/GenBank/DDBJ databases">
        <title>Roseicoccus Jingziensis gen. nov., sp. nov., isolated from coastal seawater.</title>
        <authorList>
            <person name="Feng X."/>
        </authorList>
    </citation>
    <scope>NUCLEOTIDE SEQUENCE [LARGE SCALE GENOMIC DNA]</scope>
    <source>
        <strain evidence="5 6">N1E253</strain>
    </source>
</reference>
<evidence type="ECO:0000313" key="5">
    <source>
        <dbReference type="EMBL" id="NWK55866.1"/>
    </source>
</evidence>
<keyword evidence="1" id="KW-0805">Transcription regulation</keyword>
<dbReference type="AlphaFoldDB" id="A0A851GEM0"/>
<evidence type="ECO:0000313" key="6">
    <source>
        <dbReference type="Proteomes" id="UP000557872"/>
    </source>
</evidence>
<evidence type="ECO:0000256" key="2">
    <source>
        <dbReference type="ARBA" id="ARBA00023125"/>
    </source>
</evidence>
<dbReference type="Gene3D" id="3.40.50.2300">
    <property type="match status" value="2"/>
</dbReference>
<dbReference type="Pfam" id="PF13377">
    <property type="entry name" value="Peripla_BP_3"/>
    <property type="match status" value="1"/>
</dbReference>
<evidence type="ECO:0000256" key="3">
    <source>
        <dbReference type="ARBA" id="ARBA00023163"/>
    </source>
</evidence>
<dbReference type="PANTHER" id="PTHR30146">
    <property type="entry name" value="LACI-RELATED TRANSCRIPTIONAL REPRESSOR"/>
    <property type="match status" value="1"/>
</dbReference>
<evidence type="ECO:0000256" key="1">
    <source>
        <dbReference type="ARBA" id="ARBA00023015"/>
    </source>
</evidence>
<feature type="domain" description="Transcriptional regulator LacI/GalR-like sensor" evidence="4">
    <location>
        <begin position="195"/>
        <end position="350"/>
    </location>
</feature>
<dbReference type="Proteomes" id="UP000557872">
    <property type="component" value="Unassembled WGS sequence"/>
</dbReference>
<dbReference type="RefSeq" id="WP_178932403.1">
    <property type="nucleotide sequence ID" value="NZ_JACBAZ010000003.1"/>
</dbReference>
<keyword evidence="6" id="KW-1185">Reference proteome</keyword>
<dbReference type="InterPro" id="IPR036388">
    <property type="entry name" value="WH-like_DNA-bd_sf"/>
</dbReference>
<dbReference type="EMBL" id="JACBAZ010000003">
    <property type="protein sequence ID" value="NWK55866.1"/>
    <property type="molecule type" value="Genomic_DNA"/>
</dbReference>
<dbReference type="InterPro" id="IPR028082">
    <property type="entry name" value="Peripla_BP_I"/>
</dbReference>
<dbReference type="SUPFAM" id="SSF53822">
    <property type="entry name" value="Periplasmic binding protein-like I"/>
    <property type="match status" value="1"/>
</dbReference>
<protein>
    <submittedName>
        <fullName evidence="5">LacI family DNA-binding transcriptional regulator</fullName>
    </submittedName>
</protein>
<dbReference type="GO" id="GO:0000976">
    <property type="term" value="F:transcription cis-regulatory region binding"/>
    <property type="evidence" value="ECO:0007669"/>
    <property type="project" value="TreeGrafter"/>
</dbReference>
<dbReference type="GO" id="GO:0003700">
    <property type="term" value="F:DNA-binding transcription factor activity"/>
    <property type="evidence" value="ECO:0007669"/>
    <property type="project" value="TreeGrafter"/>
</dbReference>
<name>A0A851GEM0_9BACT</name>
<accession>A0A851GEM0</accession>
<organism evidence="5 6">
    <name type="scientific">Oceaniferula marina</name>
    <dbReference type="NCBI Taxonomy" id="2748318"/>
    <lineage>
        <taxon>Bacteria</taxon>
        <taxon>Pseudomonadati</taxon>
        <taxon>Verrucomicrobiota</taxon>
        <taxon>Verrucomicrobiia</taxon>
        <taxon>Verrucomicrobiales</taxon>
        <taxon>Verrucomicrobiaceae</taxon>
        <taxon>Oceaniferula</taxon>
    </lineage>
</organism>
<gene>
    <name evidence="5" type="ORF">HW115_09605</name>
</gene>
<sequence>MSEAFQYRWQQLAHRLMRDLARDPQVDLPGIRALGEKYQVSRVTVEHAFRYMERLDVITAASPGKKREIKRDVLLSVLGRKEAEQKRMLFLTKDPEHHPAFMTKVFFDLLHHRCEREKISLNYLQVPASAEATRQMVGALNPDGVVMHVLAQEHVRELAQLALPAVSLGTAVEGVPSMSTSYGHLLMGAFHCAWQAGHQRVTAPLWNKPAALRQLLGEALEPAFERAGCSFSLNYHLPSISGTGPEDYGDYLHRAFQHTPPTCLILGNFSQYLMAVSYLMQQGLRIPDDVSVILLSHDTMFDDVLPTIAHFRHPVECTVDRSYDLLVRQIEGESVSGHEEVDPVWVLGDSLKCIV</sequence>
<dbReference type="InterPro" id="IPR046335">
    <property type="entry name" value="LacI/GalR-like_sensor"/>
</dbReference>
<proteinExistence type="predicted"/>
<keyword evidence="3" id="KW-0804">Transcription</keyword>
<keyword evidence="2 5" id="KW-0238">DNA-binding</keyword>
<dbReference type="PANTHER" id="PTHR30146:SF109">
    <property type="entry name" value="HTH-TYPE TRANSCRIPTIONAL REGULATOR GALS"/>
    <property type="match status" value="1"/>
</dbReference>
<dbReference type="Gene3D" id="1.10.10.10">
    <property type="entry name" value="Winged helix-like DNA-binding domain superfamily/Winged helix DNA-binding domain"/>
    <property type="match status" value="1"/>
</dbReference>
<comment type="caution">
    <text evidence="5">The sequence shown here is derived from an EMBL/GenBank/DDBJ whole genome shotgun (WGS) entry which is preliminary data.</text>
</comment>
<evidence type="ECO:0000259" key="4">
    <source>
        <dbReference type="Pfam" id="PF13377"/>
    </source>
</evidence>